<sequence length="45" mass="5217">MDTVCRGMRERTPGFSIRAIIRFEVDRRLKLPLSSKKAPPAKTMR</sequence>
<dbReference type="EMBL" id="CAJVAS010000001">
    <property type="protein sequence ID" value="CAG7598758.1"/>
    <property type="molecule type" value="Genomic_DNA"/>
</dbReference>
<gene>
    <name evidence="1" type="ORF">PAESOLCIP111_00255</name>
</gene>
<protein>
    <submittedName>
        <fullName evidence="1">Uncharacterized protein</fullName>
    </submittedName>
</protein>
<organism evidence="1 2">
    <name type="scientific">Paenibacillus solanacearum</name>
    <dbReference type="NCBI Taxonomy" id="2048548"/>
    <lineage>
        <taxon>Bacteria</taxon>
        <taxon>Bacillati</taxon>
        <taxon>Bacillota</taxon>
        <taxon>Bacilli</taxon>
        <taxon>Bacillales</taxon>
        <taxon>Paenibacillaceae</taxon>
        <taxon>Paenibacillus</taxon>
    </lineage>
</organism>
<dbReference type="Proteomes" id="UP000693672">
    <property type="component" value="Unassembled WGS sequence"/>
</dbReference>
<evidence type="ECO:0000313" key="2">
    <source>
        <dbReference type="Proteomes" id="UP000693672"/>
    </source>
</evidence>
<dbReference type="AlphaFoldDB" id="A0A916NLD6"/>
<keyword evidence="2" id="KW-1185">Reference proteome</keyword>
<evidence type="ECO:0000313" key="1">
    <source>
        <dbReference type="EMBL" id="CAG7598758.1"/>
    </source>
</evidence>
<name>A0A916NLD6_9BACL</name>
<comment type="caution">
    <text evidence="1">The sequence shown here is derived from an EMBL/GenBank/DDBJ whole genome shotgun (WGS) entry which is preliminary data.</text>
</comment>
<reference evidence="1" key="1">
    <citation type="submission" date="2021-06" db="EMBL/GenBank/DDBJ databases">
        <authorList>
            <person name="Criscuolo A."/>
        </authorList>
    </citation>
    <scope>NUCLEOTIDE SEQUENCE</scope>
    <source>
        <strain evidence="1">CIP111600</strain>
    </source>
</reference>
<proteinExistence type="predicted"/>
<accession>A0A916NLD6</accession>